<keyword evidence="4" id="KW-0238">DNA-binding</keyword>
<dbReference type="InterPro" id="IPR025662">
    <property type="entry name" value="Sigma_54_int_dom_ATP-bd_1"/>
</dbReference>
<dbReference type="Pfam" id="PF25601">
    <property type="entry name" value="AAA_lid_14"/>
    <property type="match status" value="1"/>
</dbReference>
<dbReference type="Gene3D" id="1.10.8.60">
    <property type="match status" value="1"/>
</dbReference>
<name>A0A235EQR6_9BURK</name>
<dbReference type="InterPro" id="IPR004096">
    <property type="entry name" value="V4R"/>
</dbReference>
<dbReference type="Proteomes" id="UP000215441">
    <property type="component" value="Unassembled WGS sequence"/>
</dbReference>
<dbReference type="InterPro" id="IPR024096">
    <property type="entry name" value="NO_sig/Golgi_transp_ligand-bd"/>
</dbReference>
<feature type="domain" description="Sigma-54 factor interaction" evidence="6">
    <location>
        <begin position="293"/>
        <end position="522"/>
    </location>
</feature>
<keyword evidence="8" id="KW-1185">Reference proteome</keyword>
<dbReference type="GO" id="GO:0005524">
    <property type="term" value="F:ATP binding"/>
    <property type="evidence" value="ECO:0007669"/>
    <property type="project" value="UniProtKB-KW"/>
</dbReference>
<keyword evidence="1" id="KW-0547">Nucleotide-binding</keyword>
<accession>A0A235EQR6</accession>
<evidence type="ECO:0000256" key="5">
    <source>
        <dbReference type="ARBA" id="ARBA00023163"/>
    </source>
</evidence>
<dbReference type="InterPro" id="IPR010523">
    <property type="entry name" value="XylR_N"/>
</dbReference>
<evidence type="ECO:0000313" key="7">
    <source>
        <dbReference type="EMBL" id="OYD51386.1"/>
    </source>
</evidence>
<dbReference type="SMART" id="SM00382">
    <property type="entry name" value="AAA"/>
    <property type="match status" value="1"/>
</dbReference>
<dbReference type="InterPro" id="IPR003593">
    <property type="entry name" value="AAA+_ATPase"/>
</dbReference>
<dbReference type="Gene3D" id="1.10.10.60">
    <property type="entry name" value="Homeodomain-like"/>
    <property type="match status" value="1"/>
</dbReference>
<keyword evidence="5" id="KW-0804">Transcription</keyword>
<proteinExistence type="predicted"/>
<keyword evidence="3" id="KW-0805">Transcription regulation</keyword>
<dbReference type="PRINTS" id="PR01590">
    <property type="entry name" value="HTHFIS"/>
</dbReference>
<dbReference type="InterPro" id="IPR009057">
    <property type="entry name" value="Homeodomain-like_sf"/>
</dbReference>
<comment type="caution">
    <text evidence="7">The sequence shown here is derived from an EMBL/GenBank/DDBJ whole genome shotgun (WGS) entry which is preliminary data.</text>
</comment>
<dbReference type="InterPro" id="IPR027417">
    <property type="entry name" value="P-loop_NTPase"/>
</dbReference>
<dbReference type="EMBL" id="NOIG01000004">
    <property type="protein sequence ID" value="OYD51386.1"/>
    <property type="molecule type" value="Genomic_DNA"/>
</dbReference>
<protein>
    <submittedName>
        <fullName evidence="7">Sigma-54-dependent Fis family transcriptional regulator</fullName>
    </submittedName>
</protein>
<evidence type="ECO:0000256" key="1">
    <source>
        <dbReference type="ARBA" id="ARBA00022741"/>
    </source>
</evidence>
<dbReference type="SUPFAM" id="SSF52540">
    <property type="entry name" value="P-loop containing nucleoside triphosphate hydrolases"/>
    <property type="match status" value="1"/>
</dbReference>
<dbReference type="SMART" id="SM00989">
    <property type="entry name" value="V4R"/>
    <property type="match status" value="1"/>
</dbReference>
<dbReference type="GO" id="GO:0006355">
    <property type="term" value="P:regulation of DNA-templated transcription"/>
    <property type="evidence" value="ECO:0007669"/>
    <property type="project" value="InterPro"/>
</dbReference>
<dbReference type="CDD" id="cd00009">
    <property type="entry name" value="AAA"/>
    <property type="match status" value="1"/>
</dbReference>
<dbReference type="AlphaFoldDB" id="A0A235EQR6"/>
<dbReference type="PANTHER" id="PTHR32071:SF113">
    <property type="entry name" value="ALGINATE BIOSYNTHESIS TRANSCRIPTIONAL REGULATORY PROTEIN ALGB"/>
    <property type="match status" value="1"/>
</dbReference>
<sequence length="643" mass="68858">MPKRRVSLADLHRTAVGQGQALLGTVPAEAPRALGGFDTHGISQHTHPTVADISECLFFSPGDGRIWLQDQRMILLHSEALGSLRRELIDSIGLDKARGLLTRAGYVSGARDARLVRQQWPDAEPTAAAMAGTRLHALEGVVQVEVVHARYNAELGEYDGEFIWHNSSEDDEHIAAYGVGGSPACWMQVGYATGYVSTLFGRMIVFREVECRSSGAAHCRVVGKSAELWDDPEQDLFYLNAQDFVGTPPATLPPSMPEGARAKTRTTYLGVPPGKAASGNAGTAADPTANATMVGASSAFNAACHMLQRVAPTAATVLFTGESGVGKEMFASMLHRISPRSSQPFVAINCAAIPETLVESELFGVERGAYTGAGTSRPGRFERAHGGTLFLDEIGTLSLVAQGKLLRALQEGEVERVGGTRTVRVDVRLVAATNVDLRQAVREGTFREDLFYRLNVFPIHLPPLRDRRDDIPLLMSHFLAHYQRKHQRQVPGFSQAAVKAMFHYPFPGNIRELQNLIERAVILATDGEPIEPHHLFAGGEQSGGGVMSLHLQGNSGGTLHAQGVAGVGAAAMQVPQAAASARAGVALPPAAAPVVAPLHQAEEQMLRQALQSAGGNVALAGRLLGISRATMAYRVRKFSIRDL</sequence>
<organism evidence="7 8">
    <name type="scientific">Acidovorax kalamii</name>
    <dbReference type="NCBI Taxonomy" id="2004485"/>
    <lineage>
        <taxon>Bacteria</taxon>
        <taxon>Pseudomonadati</taxon>
        <taxon>Pseudomonadota</taxon>
        <taxon>Betaproteobacteria</taxon>
        <taxon>Burkholderiales</taxon>
        <taxon>Comamonadaceae</taxon>
        <taxon>Acidovorax</taxon>
    </lineage>
</organism>
<keyword evidence="2" id="KW-0067">ATP-binding</keyword>
<evidence type="ECO:0000259" key="6">
    <source>
        <dbReference type="PROSITE" id="PS50045"/>
    </source>
</evidence>
<dbReference type="Pfam" id="PF02954">
    <property type="entry name" value="HTH_8"/>
    <property type="match status" value="1"/>
</dbReference>
<dbReference type="InterPro" id="IPR002197">
    <property type="entry name" value="HTH_Fis"/>
</dbReference>
<dbReference type="InterPro" id="IPR025944">
    <property type="entry name" value="Sigma_54_int_dom_CS"/>
</dbReference>
<dbReference type="Pfam" id="PF06505">
    <property type="entry name" value="XylR_N"/>
    <property type="match status" value="1"/>
</dbReference>
<dbReference type="InterPro" id="IPR058031">
    <property type="entry name" value="AAA_lid_NorR"/>
</dbReference>
<dbReference type="InterPro" id="IPR025943">
    <property type="entry name" value="Sigma_54_int_dom_ATP-bd_2"/>
</dbReference>
<dbReference type="Pfam" id="PF02830">
    <property type="entry name" value="V4R"/>
    <property type="match status" value="1"/>
</dbReference>
<dbReference type="InterPro" id="IPR002078">
    <property type="entry name" value="Sigma_54_int"/>
</dbReference>
<evidence type="ECO:0000256" key="3">
    <source>
        <dbReference type="ARBA" id="ARBA00023015"/>
    </source>
</evidence>
<evidence type="ECO:0000313" key="8">
    <source>
        <dbReference type="Proteomes" id="UP000215441"/>
    </source>
</evidence>
<evidence type="ECO:0000256" key="2">
    <source>
        <dbReference type="ARBA" id="ARBA00022840"/>
    </source>
</evidence>
<reference evidence="7 8" key="1">
    <citation type="submission" date="2017-07" db="EMBL/GenBank/DDBJ databases">
        <title>Acidovorax KNDSW TSA 6 genome sequence and assembly.</title>
        <authorList>
            <person name="Mayilraj S."/>
        </authorList>
    </citation>
    <scope>NUCLEOTIDE SEQUENCE [LARGE SCALE GENOMIC DNA]</scope>
    <source>
        <strain evidence="7 8">KNDSW-TSA6</strain>
    </source>
</reference>
<dbReference type="RefSeq" id="WP_094287433.1">
    <property type="nucleotide sequence ID" value="NZ_NOIG01000004.1"/>
</dbReference>
<dbReference type="PANTHER" id="PTHR32071">
    <property type="entry name" value="TRANSCRIPTIONAL REGULATORY PROTEIN"/>
    <property type="match status" value="1"/>
</dbReference>
<gene>
    <name evidence="7" type="ORF">CBY09_06070</name>
</gene>
<dbReference type="PROSITE" id="PS50045">
    <property type="entry name" value="SIGMA54_INTERACT_4"/>
    <property type="match status" value="1"/>
</dbReference>
<dbReference type="FunFam" id="3.40.50.300:FF:000006">
    <property type="entry name" value="DNA-binding transcriptional regulator NtrC"/>
    <property type="match status" value="1"/>
</dbReference>
<dbReference type="PROSITE" id="PS00688">
    <property type="entry name" value="SIGMA54_INTERACT_3"/>
    <property type="match status" value="1"/>
</dbReference>
<dbReference type="Pfam" id="PF00158">
    <property type="entry name" value="Sigma54_activat"/>
    <property type="match status" value="1"/>
</dbReference>
<evidence type="ECO:0000256" key="4">
    <source>
        <dbReference type="ARBA" id="ARBA00023125"/>
    </source>
</evidence>
<dbReference type="PROSITE" id="PS00675">
    <property type="entry name" value="SIGMA54_INTERACT_1"/>
    <property type="match status" value="1"/>
</dbReference>
<dbReference type="Gene3D" id="3.30.1380.20">
    <property type="entry name" value="Trafficking protein particle complex subunit 3"/>
    <property type="match status" value="1"/>
</dbReference>
<dbReference type="Gene3D" id="3.40.50.300">
    <property type="entry name" value="P-loop containing nucleotide triphosphate hydrolases"/>
    <property type="match status" value="1"/>
</dbReference>
<dbReference type="PROSITE" id="PS00676">
    <property type="entry name" value="SIGMA54_INTERACT_2"/>
    <property type="match status" value="1"/>
</dbReference>
<dbReference type="SUPFAM" id="SSF46689">
    <property type="entry name" value="Homeodomain-like"/>
    <property type="match status" value="1"/>
</dbReference>
<dbReference type="GO" id="GO:0043565">
    <property type="term" value="F:sequence-specific DNA binding"/>
    <property type="evidence" value="ECO:0007669"/>
    <property type="project" value="InterPro"/>
</dbReference>
<dbReference type="SUPFAM" id="SSF111126">
    <property type="entry name" value="Ligand-binding domain in the NO signalling and Golgi transport"/>
    <property type="match status" value="1"/>
</dbReference>
<dbReference type="OrthoDB" id="9761705at2"/>